<dbReference type="AlphaFoldDB" id="A0A1Y2J2C9"/>
<gene>
    <name evidence="4" type="ORF">PYCCODRAFT_1463771</name>
</gene>
<accession>A0A1Y2J2C9</accession>
<feature type="region of interest" description="Disordered" evidence="2">
    <location>
        <begin position="1"/>
        <end position="119"/>
    </location>
</feature>
<feature type="domain" description="HTH CENPB-type" evidence="3">
    <location>
        <begin position="326"/>
        <end position="399"/>
    </location>
</feature>
<dbReference type="Gene3D" id="1.10.10.60">
    <property type="entry name" value="Homeodomain-like"/>
    <property type="match status" value="2"/>
</dbReference>
<name>A0A1Y2J2C9_TRAC3</name>
<keyword evidence="5" id="KW-1185">Reference proteome</keyword>
<keyword evidence="1" id="KW-0238">DNA-binding</keyword>
<dbReference type="GO" id="GO:0005634">
    <property type="term" value="C:nucleus"/>
    <property type="evidence" value="ECO:0007669"/>
    <property type="project" value="TreeGrafter"/>
</dbReference>
<evidence type="ECO:0000259" key="3">
    <source>
        <dbReference type="PROSITE" id="PS51253"/>
    </source>
</evidence>
<dbReference type="InterPro" id="IPR009057">
    <property type="entry name" value="Homeodomain-like_sf"/>
</dbReference>
<dbReference type="InterPro" id="IPR050863">
    <property type="entry name" value="CenT-Element_Derived"/>
</dbReference>
<dbReference type="Proteomes" id="UP000193067">
    <property type="component" value="Unassembled WGS sequence"/>
</dbReference>
<dbReference type="InterPro" id="IPR006600">
    <property type="entry name" value="HTH_CenpB_DNA-bd_dom"/>
</dbReference>
<feature type="compositionally biased region" description="Polar residues" evidence="2">
    <location>
        <begin position="41"/>
        <end position="51"/>
    </location>
</feature>
<feature type="compositionally biased region" description="Low complexity" evidence="2">
    <location>
        <begin position="504"/>
        <end position="513"/>
    </location>
</feature>
<dbReference type="Pfam" id="PF03221">
    <property type="entry name" value="HTH_Tnp_Tc5"/>
    <property type="match status" value="1"/>
</dbReference>
<feature type="region of interest" description="Disordered" evidence="2">
    <location>
        <begin position="154"/>
        <end position="176"/>
    </location>
</feature>
<protein>
    <submittedName>
        <fullName evidence="4">CenpB-DNA-bind-domain-containing protein</fullName>
    </submittedName>
</protein>
<reference evidence="4 5" key="1">
    <citation type="journal article" date="2015" name="Biotechnol. Biofuels">
        <title>Enhanced degradation of softwood versus hardwood by the white-rot fungus Pycnoporus coccineus.</title>
        <authorList>
            <person name="Couturier M."/>
            <person name="Navarro D."/>
            <person name="Chevret D."/>
            <person name="Henrissat B."/>
            <person name="Piumi F."/>
            <person name="Ruiz-Duenas F.J."/>
            <person name="Martinez A.T."/>
            <person name="Grigoriev I.V."/>
            <person name="Riley R."/>
            <person name="Lipzen A."/>
            <person name="Berrin J.G."/>
            <person name="Master E.R."/>
            <person name="Rosso M.N."/>
        </authorList>
    </citation>
    <scope>NUCLEOTIDE SEQUENCE [LARGE SCALE GENOMIC DNA]</scope>
    <source>
        <strain evidence="4 5">BRFM310</strain>
    </source>
</reference>
<dbReference type="SMART" id="SM00674">
    <property type="entry name" value="CENPB"/>
    <property type="match status" value="1"/>
</dbReference>
<feature type="compositionally biased region" description="Low complexity" evidence="2">
    <location>
        <begin position="208"/>
        <end position="229"/>
    </location>
</feature>
<dbReference type="PROSITE" id="PS51253">
    <property type="entry name" value="HTH_CENPB"/>
    <property type="match status" value="1"/>
</dbReference>
<sequence length="615" mass="67455">MDTTQHYSGLVYHPHPHQPHPLSESATPQSYAQDMAWQVPHHSQPNPSASGHAQMPPMMHHPQEHVEYAPPSAQQSFLSRHPQDPFSHHPPPSPSIDSSASSNGMSFDSPQIDGSIGPDRALSRRRLRPHGRVQSHGELPDYVAMAEAHDHVQNSHYPSHQGSRPQTPNGPGAPDQFLQLSEQSRLAFSTPPGVYSRHPPFPYAQPQSRSTSGSATSATSNPRSASPALSVASALTSVSSSASAPNSQVNPPFPPGDSPVNGRKEANKKRRLYNTDRREICIFARENPGVKQEDIAAHFGVERSTVSKILKHKARWLSVALDEEVLVAKMRPSKFPELEYRLAQWVKTVSKNGTVLSDALLRQRAREIGDSQGYTADKFKASSGWLENFKHRHGIRRGVWMGYGTADAKARAYAEDFQPPVPETDCPPGPFGAEITPPPEDRPADHSLNIDQSGQPMHHTGQVMHPSSLTTQTNWSQPQEQPSNGESSTSGLLYPSGDQSHYSLQQEAPQEAAQPVVEAVLPPAEPVPIPLGPEDGGSGEQVYVMPVMPEILERDVPDPGEAEKALDKVLSYVRANYADLELNDAHVELLLEIKYKLYGKATGQPYDSRYTPKHT</sequence>
<feature type="compositionally biased region" description="Polar residues" evidence="2">
    <location>
        <begin position="465"/>
        <end position="503"/>
    </location>
</feature>
<dbReference type="EMBL" id="KZ084088">
    <property type="protein sequence ID" value="OSD07536.1"/>
    <property type="molecule type" value="Genomic_DNA"/>
</dbReference>
<dbReference type="STRING" id="1353009.A0A1Y2J2C9"/>
<dbReference type="SUPFAM" id="SSF46689">
    <property type="entry name" value="Homeodomain-like"/>
    <property type="match status" value="2"/>
</dbReference>
<evidence type="ECO:0000313" key="5">
    <source>
        <dbReference type="Proteomes" id="UP000193067"/>
    </source>
</evidence>
<feature type="compositionally biased region" description="Pro residues" evidence="2">
    <location>
        <begin position="419"/>
        <end position="430"/>
    </location>
</feature>
<feature type="region of interest" description="Disordered" evidence="2">
    <location>
        <begin position="241"/>
        <end position="271"/>
    </location>
</feature>
<dbReference type="PANTHER" id="PTHR19303">
    <property type="entry name" value="TRANSPOSON"/>
    <property type="match status" value="1"/>
</dbReference>
<feature type="region of interest" description="Disordered" evidence="2">
    <location>
        <begin position="418"/>
        <end position="513"/>
    </location>
</feature>
<dbReference type="GO" id="GO:0003677">
    <property type="term" value="F:DNA binding"/>
    <property type="evidence" value="ECO:0007669"/>
    <property type="project" value="UniProtKB-KW"/>
</dbReference>
<feature type="compositionally biased region" description="Polar residues" evidence="2">
    <location>
        <begin position="154"/>
        <end position="169"/>
    </location>
</feature>
<evidence type="ECO:0000313" key="4">
    <source>
        <dbReference type="EMBL" id="OSD07536.1"/>
    </source>
</evidence>
<feature type="region of interest" description="Disordered" evidence="2">
    <location>
        <begin position="189"/>
        <end position="229"/>
    </location>
</feature>
<dbReference type="OrthoDB" id="9909311at2759"/>
<evidence type="ECO:0000256" key="1">
    <source>
        <dbReference type="ARBA" id="ARBA00023125"/>
    </source>
</evidence>
<proteinExistence type="predicted"/>
<organism evidence="4 5">
    <name type="scientific">Trametes coccinea (strain BRFM310)</name>
    <name type="common">Pycnoporus coccineus</name>
    <dbReference type="NCBI Taxonomy" id="1353009"/>
    <lineage>
        <taxon>Eukaryota</taxon>
        <taxon>Fungi</taxon>
        <taxon>Dikarya</taxon>
        <taxon>Basidiomycota</taxon>
        <taxon>Agaricomycotina</taxon>
        <taxon>Agaricomycetes</taxon>
        <taxon>Polyporales</taxon>
        <taxon>Polyporaceae</taxon>
        <taxon>Trametes</taxon>
    </lineage>
</organism>
<dbReference type="PANTHER" id="PTHR19303:SF70">
    <property type="entry name" value="HTH CENPB-TYPE DOMAIN-CONTAINING PROTEIN"/>
    <property type="match status" value="1"/>
</dbReference>
<evidence type="ECO:0000256" key="2">
    <source>
        <dbReference type="SAM" id="MobiDB-lite"/>
    </source>
</evidence>